<organism evidence="2 3">
    <name type="scientific">Bathycoccus prasinos</name>
    <dbReference type="NCBI Taxonomy" id="41875"/>
    <lineage>
        <taxon>Eukaryota</taxon>
        <taxon>Viridiplantae</taxon>
        <taxon>Chlorophyta</taxon>
        <taxon>Mamiellophyceae</taxon>
        <taxon>Mamiellales</taxon>
        <taxon>Bathycoccaceae</taxon>
        <taxon>Bathycoccus</taxon>
    </lineage>
</organism>
<feature type="compositionally biased region" description="Polar residues" evidence="1">
    <location>
        <begin position="461"/>
        <end position="475"/>
    </location>
</feature>
<evidence type="ECO:0000256" key="1">
    <source>
        <dbReference type="SAM" id="MobiDB-lite"/>
    </source>
</evidence>
<reference evidence="2 3" key="1">
    <citation type="submission" date="2011-10" db="EMBL/GenBank/DDBJ databases">
        <authorList>
            <person name="Genoscope - CEA"/>
        </authorList>
    </citation>
    <scope>NUCLEOTIDE SEQUENCE [LARGE SCALE GENOMIC DNA]</scope>
    <source>
        <strain evidence="2 3">RCC 1105</strain>
    </source>
</reference>
<accession>K8ED97</accession>
<gene>
    <name evidence="2" type="ORF">Bathy04g02620</name>
</gene>
<feature type="region of interest" description="Disordered" evidence="1">
    <location>
        <begin position="1"/>
        <end position="20"/>
    </location>
</feature>
<feature type="region of interest" description="Disordered" evidence="1">
    <location>
        <begin position="455"/>
        <end position="522"/>
    </location>
</feature>
<dbReference type="Proteomes" id="UP000198341">
    <property type="component" value="Chromosome 4"/>
</dbReference>
<feature type="compositionally biased region" description="Acidic residues" evidence="1">
    <location>
        <begin position="504"/>
        <end position="522"/>
    </location>
</feature>
<name>K8ED97_9CHLO</name>
<dbReference type="EMBL" id="FO082275">
    <property type="protein sequence ID" value="CCO15966.1"/>
    <property type="molecule type" value="Genomic_DNA"/>
</dbReference>
<keyword evidence="3" id="KW-1185">Reference proteome</keyword>
<evidence type="ECO:0000313" key="3">
    <source>
        <dbReference type="Proteomes" id="UP000198341"/>
    </source>
</evidence>
<dbReference type="GeneID" id="19016287"/>
<dbReference type="AlphaFoldDB" id="K8ED97"/>
<sequence length="522" mass="59300">MNEDTTAQAQRDREQAQRDNIAQCEREQKTFFLGEVEAMLTSHVSGLYCLSGTDHSLQQAVSGVIKELEDAIDKACSTHKWADGLEVRRKRKRQDILNNFCRVDEKGMYSNESSVVHLDIDRRKTDSWIDILSGQGKRSVKPDRARARENAEARLKNAKNLAVQKGIPIETVLVSLPSVEAEMHKDTIERFIYFNWAPKNDKRTVSFLEAEHLVESNSDSLGYSECPNPDFALKDDRSPSTTLEVFNALIPMIFPQGEQYRCHDVCMFLMWEGQKVDQDPPFRKPSTFSEQAQFDFGLFLDPENPKPSFITLFARDTIQSFIAEVTTEKWRERYTLLRLKTEAYRLYSDIINRVDEDFVLGSQVEPMVFGNYILCDNKDPNNDVFIEAFPSPSGMVIGMSDEKNRNQSTRRFQGISVMSNAMQLRPMNTGWINPATKAIFGHRRELGSEDMLREGSEVNPIGSQSSLGGQQNLPMGTSFDALATSNNRRRSSLTQDSTMVLESNNEEAANDDDEMMELEGGQ</sequence>
<dbReference type="KEGG" id="bpg:Bathy04g02620"/>
<evidence type="ECO:0000313" key="2">
    <source>
        <dbReference type="EMBL" id="CCO15966.1"/>
    </source>
</evidence>
<protein>
    <submittedName>
        <fullName evidence="2">Uncharacterized protein</fullName>
    </submittedName>
</protein>
<proteinExistence type="predicted"/>
<dbReference type="RefSeq" id="XP_007513441.1">
    <property type="nucleotide sequence ID" value="XM_007513379.1"/>
</dbReference>